<protein>
    <submittedName>
        <fullName evidence="1">Uncharacterized protein</fullName>
    </submittedName>
</protein>
<gene>
    <name evidence="1" type="ORF">JFL75_01225</name>
</gene>
<sequence>MKRGYYVLGVVLFLSLLMSCGSFSVAVFDPDLPDEEITTLCFVGGMTSAPRNFYVRSINGIAAEKKYTYFLKIPAGKTTLVGDVKVESFTSSIVYTADDVEFTYTFEPGKAYYIDPIVEGSATFTGSSLTGVKVDSGQMDMYIKIYQVEVEYNGNKIKGVKDYNEMFDGEPLAKVPTGVVFKKEE</sequence>
<dbReference type="Proteomes" id="UP000595917">
    <property type="component" value="Chromosome"/>
</dbReference>
<accession>A0A7T7XNF4</accession>
<dbReference type="AlphaFoldDB" id="A0A7T7XNF4"/>
<dbReference type="RefSeq" id="WP_215626872.1">
    <property type="nucleotide sequence ID" value="NZ_CP067089.2"/>
</dbReference>
<reference evidence="1" key="1">
    <citation type="submission" date="2021-01" db="EMBL/GenBank/DDBJ databases">
        <title>Description of Breznakiella homolactica.</title>
        <authorList>
            <person name="Song Y."/>
            <person name="Brune A."/>
        </authorList>
    </citation>
    <scope>NUCLEOTIDE SEQUENCE</scope>
    <source>
        <strain evidence="1">RmG30</strain>
    </source>
</reference>
<name>A0A7T7XNF4_9SPIR</name>
<dbReference type="PROSITE" id="PS51257">
    <property type="entry name" value="PROKAR_LIPOPROTEIN"/>
    <property type="match status" value="1"/>
</dbReference>
<dbReference type="KEGG" id="bhc:JFL75_01225"/>
<organism evidence="1 2">
    <name type="scientific">Breznakiella homolactica</name>
    <dbReference type="NCBI Taxonomy" id="2798577"/>
    <lineage>
        <taxon>Bacteria</taxon>
        <taxon>Pseudomonadati</taxon>
        <taxon>Spirochaetota</taxon>
        <taxon>Spirochaetia</taxon>
        <taxon>Spirochaetales</taxon>
        <taxon>Breznakiellaceae</taxon>
        <taxon>Breznakiella</taxon>
    </lineage>
</organism>
<evidence type="ECO:0000313" key="2">
    <source>
        <dbReference type="Proteomes" id="UP000595917"/>
    </source>
</evidence>
<evidence type="ECO:0000313" key="1">
    <source>
        <dbReference type="EMBL" id="QQO09569.1"/>
    </source>
</evidence>
<proteinExistence type="predicted"/>
<keyword evidence="2" id="KW-1185">Reference proteome</keyword>
<dbReference type="EMBL" id="CP067089">
    <property type="protein sequence ID" value="QQO09569.1"/>
    <property type="molecule type" value="Genomic_DNA"/>
</dbReference>